<proteinExistence type="predicted"/>
<feature type="chain" id="PRO_5046284810" evidence="1">
    <location>
        <begin position="21"/>
        <end position="475"/>
    </location>
</feature>
<dbReference type="SUPFAM" id="SSF53474">
    <property type="entry name" value="alpha/beta-Hydrolases"/>
    <property type="match status" value="1"/>
</dbReference>
<feature type="signal peptide" evidence="1">
    <location>
        <begin position="1"/>
        <end position="20"/>
    </location>
</feature>
<dbReference type="EMBL" id="JAAOLX010000008">
    <property type="protein sequence ID" value="NHQ87521.1"/>
    <property type="molecule type" value="Genomic_DNA"/>
</dbReference>
<feature type="domain" description="AB hydrolase-1" evidence="2">
    <location>
        <begin position="69"/>
        <end position="312"/>
    </location>
</feature>
<keyword evidence="4" id="KW-1185">Reference proteome</keyword>
<sequence length="475" mass="52676">MLKFAACLVLTLLISNPLYAETAFLSGTPLDIPAPADYPPEWRYHLQDAPFFNGKVFVMQAGNPQNQSIVLVHGLGNQASRDWLTQIPRLARHYHVVAFDLPGFGLSGNNVERLSPAHYGQLIDALIQQYTADQRVILIGHSLGAAISLRYTYNHPEKVSHLVLIDAAGILQKTVYLDYLSKLNFERAESNLPNMLINFATRKVNRLRSSLIETADDVLPDPGSLLHNAPVREHLFKNMHTFNAALSLLDEDFTEAISHTQTPTDIFWGMNDPVAPLRTAYLLAGRMPVARLSLFDNTGHVPMAERPDEFAERLNNALTTPVPEKTTWPAASISSRNHLCNKSNHQRLTGAYDRIELNGCKQVYLHNLSARSLLISDSSVWLDNVQISSPDAAVISNRSQITATNSRIEGQPALSVDSGNLDFAGVSVHSQTMPIQARGRSKLYFSVSDMNMGGIQRVLHKKINISAKDYQALPE</sequence>
<keyword evidence="1" id="KW-0732">Signal</keyword>
<protein>
    <submittedName>
        <fullName evidence="3">Alpha/beta hydrolase</fullName>
    </submittedName>
</protein>
<dbReference type="InterPro" id="IPR029058">
    <property type="entry name" value="AB_hydrolase_fold"/>
</dbReference>
<dbReference type="InterPro" id="IPR050266">
    <property type="entry name" value="AB_hydrolase_sf"/>
</dbReference>
<organism evidence="3 4">
    <name type="scientific">Iodobacter violaceini</name>
    <dbReference type="NCBI Taxonomy" id="3044271"/>
    <lineage>
        <taxon>Bacteria</taxon>
        <taxon>Pseudomonadati</taxon>
        <taxon>Pseudomonadota</taxon>
        <taxon>Betaproteobacteria</taxon>
        <taxon>Neisseriales</taxon>
        <taxon>Chitinibacteraceae</taxon>
        <taxon>Iodobacter</taxon>
    </lineage>
</organism>
<dbReference type="RefSeq" id="WP_166828026.1">
    <property type="nucleotide sequence ID" value="NZ_JAAOLX010000008.1"/>
</dbReference>
<dbReference type="Pfam" id="PF12697">
    <property type="entry name" value="Abhydrolase_6"/>
    <property type="match status" value="1"/>
</dbReference>
<keyword evidence="3" id="KW-0378">Hydrolase</keyword>
<dbReference type="InterPro" id="IPR000073">
    <property type="entry name" value="AB_hydrolase_1"/>
</dbReference>
<evidence type="ECO:0000256" key="1">
    <source>
        <dbReference type="SAM" id="SignalP"/>
    </source>
</evidence>
<gene>
    <name evidence="3" type="ORF">HA050_15490</name>
</gene>
<dbReference type="PANTHER" id="PTHR43798:SF33">
    <property type="entry name" value="HYDROLASE, PUTATIVE (AFU_ORTHOLOGUE AFUA_2G14860)-RELATED"/>
    <property type="match status" value="1"/>
</dbReference>
<evidence type="ECO:0000313" key="3">
    <source>
        <dbReference type="EMBL" id="NHQ87521.1"/>
    </source>
</evidence>
<name>A0ABX0KSB9_9NEIS</name>
<dbReference type="PRINTS" id="PR00111">
    <property type="entry name" value="ABHYDROLASE"/>
</dbReference>
<dbReference type="Gene3D" id="3.40.50.1820">
    <property type="entry name" value="alpha/beta hydrolase"/>
    <property type="match status" value="1"/>
</dbReference>
<dbReference type="PANTHER" id="PTHR43798">
    <property type="entry name" value="MONOACYLGLYCEROL LIPASE"/>
    <property type="match status" value="1"/>
</dbReference>
<dbReference type="Proteomes" id="UP000712570">
    <property type="component" value="Unassembled WGS sequence"/>
</dbReference>
<accession>A0ABX0KSB9</accession>
<reference evidence="3 4" key="1">
    <citation type="submission" date="2020-03" db="EMBL/GenBank/DDBJ databases">
        <title>Draft genome sequence of environmentally isolated violet-colored cultures.</title>
        <authorList>
            <person name="Wilson H.S."/>
        </authorList>
    </citation>
    <scope>NUCLEOTIDE SEQUENCE [LARGE SCALE GENOMIC DNA]</scope>
    <source>
        <strain evidence="3 4">HSC-16F04</strain>
    </source>
</reference>
<comment type="caution">
    <text evidence="3">The sequence shown here is derived from an EMBL/GenBank/DDBJ whole genome shotgun (WGS) entry which is preliminary data.</text>
</comment>
<evidence type="ECO:0000313" key="4">
    <source>
        <dbReference type="Proteomes" id="UP000712570"/>
    </source>
</evidence>
<evidence type="ECO:0000259" key="2">
    <source>
        <dbReference type="Pfam" id="PF12697"/>
    </source>
</evidence>
<dbReference type="GO" id="GO:0016787">
    <property type="term" value="F:hydrolase activity"/>
    <property type="evidence" value="ECO:0007669"/>
    <property type="project" value="UniProtKB-KW"/>
</dbReference>